<dbReference type="OrthoDB" id="427071at2759"/>
<evidence type="ECO:0000313" key="5">
    <source>
        <dbReference type="Proteomes" id="UP000792457"/>
    </source>
</evidence>
<dbReference type="Gene3D" id="3.30.160.20">
    <property type="match status" value="1"/>
</dbReference>
<dbReference type="InterPro" id="IPR014720">
    <property type="entry name" value="dsRBD_dom"/>
</dbReference>
<feature type="transmembrane region" description="Helical" evidence="2">
    <location>
        <begin position="21"/>
        <end position="40"/>
    </location>
</feature>
<protein>
    <recommendedName>
        <fullName evidence="3">DRBM domain-containing protein</fullName>
    </recommendedName>
</protein>
<dbReference type="GO" id="GO:0003725">
    <property type="term" value="F:double-stranded RNA binding"/>
    <property type="evidence" value="ECO:0007669"/>
    <property type="project" value="InterPro"/>
</dbReference>
<gene>
    <name evidence="4" type="ORF">J437_LFUL000434</name>
</gene>
<dbReference type="PROSITE" id="PS50137">
    <property type="entry name" value="DS_RBD"/>
    <property type="match status" value="1"/>
</dbReference>
<dbReference type="InterPro" id="IPR044445">
    <property type="entry name" value="DHX9_DSRM_1"/>
</dbReference>
<dbReference type="GO" id="GO:0016020">
    <property type="term" value="C:membrane"/>
    <property type="evidence" value="ECO:0007669"/>
    <property type="project" value="TreeGrafter"/>
</dbReference>
<dbReference type="PANTHER" id="PTHR14650">
    <property type="entry name" value="PROLYL HYDROXYLASE-RELATED"/>
    <property type="match status" value="1"/>
</dbReference>
<keyword evidence="5" id="KW-1185">Reference proteome</keyword>
<reference evidence="4" key="1">
    <citation type="submission" date="2013-04" db="EMBL/GenBank/DDBJ databases">
        <authorList>
            <person name="Qu J."/>
            <person name="Murali S.C."/>
            <person name="Bandaranaike D."/>
            <person name="Bellair M."/>
            <person name="Blankenburg K."/>
            <person name="Chao H."/>
            <person name="Dinh H."/>
            <person name="Doddapaneni H."/>
            <person name="Downs B."/>
            <person name="Dugan-Rocha S."/>
            <person name="Elkadiri S."/>
            <person name="Gnanaolivu R.D."/>
            <person name="Hernandez B."/>
            <person name="Javaid M."/>
            <person name="Jayaseelan J.C."/>
            <person name="Lee S."/>
            <person name="Li M."/>
            <person name="Ming W."/>
            <person name="Munidasa M."/>
            <person name="Muniz J."/>
            <person name="Nguyen L."/>
            <person name="Ongeri F."/>
            <person name="Osuji N."/>
            <person name="Pu L.-L."/>
            <person name="Puazo M."/>
            <person name="Qu C."/>
            <person name="Quiroz J."/>
            <person name="Raj R."/>
            <person name="Weissenberger G."/>
            <person name="Xin Y."/>
            <person name="Zou X."/>
            <person name="Han Y."/>
            <person name="Richards S."/>
            <person name="Worley K."/>
            <person name="Muzny D."/>
            <person name="Gibbs R."/>
        </authorList>
    </citation>
    <scope>NUCLEOTIDE SEQUENCE</scope>
    <source>
        <strain evidence="4">Sampled in the wild</strain>
    </source>
</reference>
<reference evidence="4" key="2">
    <citation type="submission" date="2017-10" db="EMBL/GenBank/DDBJ databases">
        <title>Ladona fulva Genome sequencing and assembly.</title>
        <authorList>
            <person name="Murali S."/>
            <person name="Richards S."/>
            <person name="Bandaranaike D."/>
            <person name="Bellair M."/>
            <person name="Blankenburg K."/>
            <person name="Chao H."/>
            <person name="Dinh H."/>
            <person name="Doddapaneni H."/>
            <person name="Dugan-Rocha S."/>
            <person name="Elkadiri S."/>
            <person name="Gnanaolivu R."/>
            <person name="Hernandez B."/>
            <person name="Skinner E."/>
            <person name="Javaid M."/>
            <person name="Lee S."/>
            <person name="Li M."/>
            <person name="Ming W."/>
            <person name="Munidasa M."/>
            <person name="Muniz J."/>
            <person name="Nguyen L."/>
            <person name="Hughes D."/>
            <person name="Osuji N."/>
            <person name="Pu L.-L."/>
            <person name="Puazo M."/>
            <person name="Qu C."/>
            <person name="Quiroz J."/>
            <person name="Raj R."/>
            <person name="Weissenberger G."/>
            <person name="Xin Y."/>
            <person name="Zou X."/>
            <person name="Han Y."/>
            <person name="Worley K."/>
            <person name="Muzny D."/>
            <person name="Gibbs R."/>
        </authorList>
    </citation>
    <scope>NUCLEOTIDE SEQUENCE</scope>
    <source>
        <strain evidence="4">Sampled in the wild</strain>
    </source>
</reference>
<keyword evidence="2" id="KW-1133">Transmembrane helix</keyword>
<comment type="caution">
    <text evidence="4">The sequence shown here is derived from an EMBL/GenBank/DDBJ whole genome shotgun (WGS) entry which is preliminary data.</text>
</comment>
<evidence type="ECO:0000313" key="4">
    <source>
        <dbReference type="EMBL" id="KAG8227425.1"/>
    </source>
</evidence>
<dbReference type="PANTHER" id="PTHR14650:SF1">
    <property type="entry name" value="2-OXOGLUTARATE AND IRON-DEPENDENT OXYGENASE DOMAIN-CONTAINING PROTEIN 3"/>
    <property type="match status" value="1"/>
</dbReference>
<keyword evidence="2" id="KW-0472">Membrane</keyword>
<dbReference type="AlphaFoldDB" id="A0A8K0K334"/>
<keyword evidence="1" id="KW-0694">RNA-binding</keyword>
<proteinExistence type="predicted"/>
<dbReference type="CDD" id="cd19854">
    <property type="entry name" value="DSRM_DHX9_rpt1"/>
    <property type="match status" value="1"/>
</dbReference>
<evidence type="ECO:0000256" key="1">
    <source>
        <dbReference type="PROSITE-ProRule" id="PRU00266"/>
    </source>
</evidence>
<dbReference type="InterPro" id="IPR039210">
    <property type="entry name" value="OGFOD3"/>
</dbReference>
<evidence type="ECO:0000259" key="3">
    <source>
        <dbReference type="PROSITE" id="PS50137"/>
    </source>
</evidence>
<dbReference type="GO" id="GO:0010468">
    <property type="term" value="P:regulation of gene expression"/>
    <property type="evidence" value="ECO:0007669"/>
    <property type="project" value="UniProtKB-ARBA"/>
</dbReference>
<accession>A0A8K0K334</accession>
<sequence length="281" mass="31810">MFRHVLNRNWNCQRKKHTYSKIWIILQSVLVLLVSAMSHMQDFLLGWCGKKRLKPQFEVHTTGPTGNPKYFCKIRIGGYDYIGTGISTKKKDALEDAARDFVDYLLKNNIISSKEFIRTEPFGGPLPNLSSHRIWSRAVLVLGALAVVYFSSTKDQMGRDKPFALVSETIHHRSQEVSCSEDYKQELKLYNHGCIPKRCGRFVSDSMLSKYESNTLLGIAKKGFALDTRLNKAGSLGAATILDLYSGALTSKRKPGEFIDARRLPGAKELFGNYGIKVFRY</sequence>
<feature type="domain" description="DRBM" evidence="3">
    <location>
        <begin position="35"/>
        <end position="107"/>
    </location>
</feature>
<dbReference type="SUPFAM" id="SSF54768">
    <property type="entry name" value="dsRNA-binding domain-like"/>
    <property type="match status" value="1"/>
</dbReference>
<dbReference type="EMBL" id="KZ308322">
    <property type="protein sequence ID" value="KAG8227425.1"/>
    <property type="molecule type" value="Genomic_DNA"/>
</dbReference>
<dbReference type="Pfam" id="PF00035">
    <property type="entry name" value="dsrm"/>
    <property type="match status" value="1"/>
</dbReference>
<feature type="transmembrane region" description="Helical" evidence="2">
    <location>
        <begin position="134"/>
        <end position="151"/>
    </location>
</feature>
<dbReference type="SMART" id="SM00358">
    <property type="entry name" value="DSRM"/>
    <property type="match status" value="1"/>
</dbReference>
<name>A0A8K0K334_LADFU</name>
<keyword evidence="2" id="KW-0812">Transmembrane</keyword>
<organism evidence="4 5">
    <name type="scientific">Ladona fulva</name>
    <name type="common">Scarce chaser dragonfly</name>
    <name type="synonym">Libellula fulva</name>
    <dbReference type="NCBI Taxonomy" id="123851"/>
    <lineage>
        <taxon>Eukaryota</taxon>
        <taxon>Metazoa</taxon>
        <taxon>Ecdysozoa</taxon>
        <taxon>Arthropoda</taxon>
        <taxon>Hexapoda</taxon>
        <taxon>Insecta</taxon>
        <taxon>Pterygota</taxon>
        <taxon>Palaeoptera</taxon>
        <taxon>Odonata</taxon>
        <taxon>Epiprocta</taxon>
        <taxon>Anisoptera</taxon>
        <taxon>Libelluloidea</taxon>
        <taxon>Libellulidae</taxon>
        <taxon>Ladona</taxon>
    </lineage>
</organism>
<evidence type="ECO:0000256" key="2">
    <source>
        <dbReference type="SAM" id="Phobius"/>
    </source>
</evidence>
<dbReference type="Proteomes" id="UP000792457">
    <property type="component" value="Unassembled WGS sequence"/>
</dbReference>